<dbReference type="RefSeq" id="WP_110031225.1">
    <property type="nucleotide sequence ID" value="NZ_QGTR01000002.1"/>
</dbReference>
<reference evidence="2 3" key="1">
    <citation type="submission" date="2018-05" db="EMBL/GenBank/DDBJ databases">
        <title>Genomic Encyclopedia of Type Strains, Phase IV (KMG-IV): sequencing the most valuable type-strain genomes for metagenomic binning, comparative biology and taxonomic classification.</title>
        <authorList>
            <person name="Goeker M."/>
        </authorList>
    </citation>
    <scope>NUCLEOTIDE SEQUENCE [LARGE SCALE GENOMIC DNA]</scope>
    <source>
        <strain evidence="2 3">DSM 16791</strain>
    </source>
</reference>
<dbReference type="AlphaFoldDB" id="A0A317PRA3"/>
<dbReference type="PANTHER" id="PTHR13887:SF41">
    <property type="entry name" value="THIOREDOXIN SUPERFAMILY PROTEIN"/>
    <property type="match status" value="1"/>
</dbReference>
<dbReference type="EMBL" id="QGTR01000002">
    <property type="protein sequence ID" value="PWW01404.1"/>
    <property type="molecule type" value="Genomic_DNA"/>
</dbReference>
<protein>
    <submittedName>
        <fullName evidence="2">Putative DsbA family dithiol-disulfide isomerase</fullName>
    </submittedName>
</protein>
<evidence type="ECO:0000313" key="3">
    <source>
        <dbReference type="Proteomes" id="UP000246352"/>
    </source>
</evidence>
<dbReference type="GO" id="GO:0016853">
    <property type="term" value="F:isomerase activity"/>
    <property type="evidence" value="ECO:0007669"/>
    <property type="project" value="UniProtKB-KW"/>
</dbReference>
<evidence type="ECO:0000259" key="1">
    <source>
        <dbReference type="Pfam" id="PF01323"/>
    </source>
</evidence>
<proteinExistence type="predicted"/>
<evidence type="ECO:0000313" key="2">
    <source>
        <dbReference type="EMBL" id="PWW01404.1"/>
    </source>
</evidence>
<comment type="caution">
    <text evidence="2">The sequence shown here is derived from an EMBL/GenBank/DDBJ whole genome shotgun (WGS) entry which is preliminary data.</text>
</comment>
<dbReference type="InterPro" id="IPR036249">
    <property type="entry name" value="Thioredoxin-like_sf"/>
</dbReference>
<dbReference type="PANTHER" id="PTHR13887">
    <property type="entry name" value="GLUTATHIONE S-TRANSFERASE KAPPA"/>
    <property type="match status" value="1"/>
</dbReference>
<name>A0A317PRA3_9HYPH</name>
<dbReference type="OrthoDB" id="9799122at2"/>
<gene>
    <name evidence="2" type="ORF">DFR52_10265</name>
</gene>
<accession>A0A317PRA3</accession>
<dbReference type="InterPro" id="IPR001853">
    <property type="entry name" value="DSBA-like_thioredoxin_dom"/>
</dbReference>
<sequence length="220" mass="24349">MTDKPERLQIDIVSDVVCPWCVVGYRQLAEALTATATAHEIHWHPFELNPQMGPEGQNLGEHIAEKYGSTREQSQQARARLTELGAAVGFPFKFSDGSRIVNTFNAHQMIHWADKSGRGHDLKQALFSAYFSEQRDVSDIAVLVEIAGSVGLDTAEARKVIEDQRFAEAVRQTEGFWTQQGISGVPAVIFDRKHLVSGAQGVENYTKILEQLATMRAPAS</sequence>
<dbReference type="Pfam" id="PF01323">
    <property type="entry name" value="DSBA"/>
    <property type="match status" value="1"/>
</dbReference>
<dbReference type="Gene3D" id="3.40.30.10">
    <property type="entry name" value="Glutaredoxin"/>
    <property type="match status" value="1"/>
</dbReference>
<keyword evidence="3" id="KW-1185">Reference proteome</keyword>
<organism evidence="2 3">
    <name type="scientific">Hoeflea marina</name>
    <dbReference type="NCBI Taxonomy" id="274592"/>
    <lineage>
        <taxon>Bacteria</taxon>
        <taxon>Pseudomonadati</taxon>
        <taxon>Pseudomonadota</taxon>
        <taxon>Alphaproteobacteria</taxon>
        <taxon>Hyphomicrobiales</taxon>
        <taxon>Rhizobiaceae</taxon>
        <taxon>Hoeflea</taxon>
    </lineage>
</organism>
<dbReference type="Proteomes" id="UP000246352">
    <property type="component" value="Unassembled WGS sequence"/>
</dbReference>
<dbReference type="GO" id="GO:0016491">
    <property type="term" value="F:oxidoreductase activity"/>
    <property type="evidence" value="ECO:0007669"/>
    <property type="project" value="InterPro"/>
</dbReference>
<dbReference type="SUPFAM" id="SSF52833">
    <property type="entry name" value="Thioredoxin-like"/>
    <property type="match status" value="1"/>
</dbReference>
<keyword evidence="2" id="KW-0413">Isomerase</keyword>
<dbReference type="CDD" id="cd03024">
    <property type="entry name" value="DsbA_FrnE"/>
    <property type="match status" value="1"/>
</dbReference>
<feature type="domain" description="DSBA-like thioredoxin" evidence="1">
    <location>
        <begin position="9"/>
        <end position="209"/>
    </location>
</feature>